<evidence type="ECO:0000256" key="1">
    <source>
        <dbReference type="SAM" id="MobiDB-lite"/>
    </source>
</evidence>
<dbReference type="OrthoDB" id="2013972at2759"/>
<sequence length="348" mass="38839">MAEHAEHQPAQEADSESNPQVAEAHSPREIVVPEAVQTSDDPQIAEQHKQASVPAESGSSPQAGLPTEPTDPSSNPQNHAPLQIDEDNSETDSAYGSSVASSSDSLGSSITNYLYENGRRYHAYKEGEYYLPNDETEQARLDLQHHIYRLCLGGNLYCAPIKDPQSVLDIGTGTGIWAIEFADEFPGAIVIGTDLSPIQPDFVPPNVKFYVDDFEQVWDYPEVGKLDFIHWRSLSGSTGDWSKLYGQAFNNLKPGAFLEVHEYDANVYSDVDPNFEKAPWTRSWCDTLEASSTAFGKTLNVGRFHKQWMEEAGFVDIEEKVVKCPIGPWTKDPSLKELGRFERWHMNE</sequence>
<dbReference type="PANTHER" id="PTHR43591:SF10">
    <property type="entry name" value="ABC TRANSMEMBRANE TYPE-1 DOMAIN-CONTAINING PROTEIN-RELATED"/>
    <property type="match status" value="1"/>
</dbReference>
<feature type="compositionally biased region" description="Polar residues" evidence="1">
    <location>
        <begin position="70"/>
        <end position="80"/>
    </location>
</feature>
<keyword evidence="3" id="KW-1185">Reference proteome</keyword>
<feature type="compositionally biased region" description="Low complexity" evidence="1">
    <location>
        <begin position="92"/>
        <end position="105"/>
    </location>
</feature>
<dbReference type="Pfam" id="PF13489">
    <property type="entry name" value="Methyltransf_23"/>
    <property type="match status" value="1"/>
</dbReference>
<dbReference type="EMBL" id="QGMG01001189">
    <property type="protein sequence ID" value="TVY50320.1"/>
    <property type="molecule type" value="Genomic_DNA"/>
</dbReference>
<dbReference type="PANTHER" id="PTHR43591">
    <property type="entry name" value="METHYLTRANSFERASE"/>
    <property type="match status" value="1"/>
</dbReference>
<dbReference type="GO" id="GO:0008168">
    <property type="term" value="F:methyltransferase activity"/>
    <property type="evidence" value="ECO:0007669"/>
    <property type="project" value="TreeGrafter"/>
</dbReference>
<evidence type="ECO:0000313" key="2">
    <source>
        <dbReference type="EMBL" id="TVY50320.1"/>
    </source>
</evidence>
<dbReference type="InterPro" id="IPR029063">
    <property type="entry name" value="SAM-dependent_MTases_sf"/>
</dbReference>
<comment type="caution">
    <text evidence="2">The sequence shown here is derived from an EMBL/GenBank/DDBJ whole genome shotgun (WGS) entry which is preliminary data.</text>
</comment>
<proteinExistence type="predicted"/>
<dbReference type="CDD" id="cd02440">
    <property type="entry name" value="AdoMet_MTases"/>
    <property type="match status" value="1"/>
</dbReference>
<organism evidence="2 3">
    <name type="scientific">Lachnellula cervina</name>
    <dbReference type="NCBI Taxonomy" id="1316786"/>
    <lineage>
        <taxon>Eukaryota</taxon>
        <taxon>Fungi</taxon>
        <taxon>Dikarya</taxon>
        <taxon>Ascomycota</taxon>
        <taxon>Pezizomycotina</taxon>
        <taxon>Leotiomycetes</taxon>
        <taxon>Helotiales</taxon>
        <taxon>Lachnaceae</taxon>
        <taxon>Lachnellula</taxon>
    </lineage>
</organism>
<feature type="region of interest" description="Disordered" evidence="1">
    <location>
        <begin position="1"/>
        <end position="105"/>
    </location>
</feature>
<dbReference type="AlphaFoldDB" id="A0A7D8UM28"/>
<name>A0A7D8UM28_9HELO</name>
<accession>A0A7D8UM28</accession>
<protein>
    <submittedName>
        <fullName evidence="2">Secondary metabolism regulator LAE1</fullName>
    </submittedName>
</protein>
<dbReference type="Proteomes" id="UP000481288">
    <property type="component" value="Unassembled WGS sequence"/>
</dbReference>
<evidence type="ECO:0000313" key="3">
    <source>
        <dbReference type="Proteomes" id="UP000481288"/>
    </source>
</evidence>
<reference evidence="2 3" key="1">
    <citation type="submission" date="2018-05" db="EMBL/GenBank/DDBJ databases">
        <title>Whole genome sequencing for identification of molecular markers to develop diagnostic detection tools for the regulated plant pathogen Lachnellula willkommii.</title>
        <authorList>
            <person name="Giroux E."/>
            <person name="Bilodeau G."/>
        </authorList>
    </citation>
    <scope>NUCLEOTIDE SEQUENCE [LARGE SCALE GENOMIC DNA]</scope>
    <source>
        <strain evidence="2 3">CBS 625.97</strain>
    </source>
</reference>
<gene>
    <name evidence="2" type="primary">LAE1_7</name>
    <name evidence="2" type="ORF">LCER1_G008244</name>
</gene>
<dbReference type="SUPFAM" id="SSF53335">
    <property type="entry name" value="S-adenosyl-L-methionine-dependent methyltransferases"/>
    <property type="match status" value="1"/>
</dbReference>
<dbReference type="Gene3D" id="3.40.50.150">
    <property type="entry name" value="Vaccinia Virus protein VP39"/>
    <property type="match status" value="1"/>
</dbReference>